<dbReference type="PROSITE" id="PS50109">
    <property type="entry name" value="HIS_KIN"/>
    <property type="match status" value="1"/>
</dbReference>
<feature type="domain" description="Histidine kinase" evidence="12">
    <location>
        <begin position="200"/>
        <end position="450"/>
    </location>
</feature>
<dbReference type="SUPFAM" id="SSF52172">
    <property type="entry name" value="CheY-like"/>
    <property type="match status" value="1"/>
</dbReference>
<gene>
    <name evidence="16" type="ORF">SAMN07250955_11473</name>
</gene>
<dbReference type="InterPro" id="IPR036641">
    <property type="entry name" value="HPT_dom_sf"/>
</dbReference>
<dbReference type="InterPro" id="IPR036097">
    <property type="entry name" value="HisK_dim/P_sf"/>
</dbReference>
<dbReference type="InterPro" id="IPR036890">
    <property type="entry name" value="HATPase_C_sf"/>
</dbReference>
<accession>A0A212RTT3</accession>
<dbReference type="SUPFAM" id="SSF47226">
    <property type="entry name" value="Histidine-containing phosphotransfer domain, HPT domain"/>
    <property type="match status" value="1"/>
</dbReference>
<evidence type="ECO:0000256" key="9">
    <source>
        <dbReference type="PROSITE-ProRule" id="PRU00110"/>
    </source>
</evidence>
<dbReference type="Gene3D" id="1.20.120.160">
    <property type="entry name" value="HPT domain"/>
    <property type="match status" value="1"/>
</dbReference>
<dbReference type="Gene3D" id="2.30.30.40">
    <property type="entry name" value="SH3 Domains"/>
    <property type="match status" value="1"/>
</dbReference>
<feature type="region of interest" description="Disordered" evidence="11">
    <location>
        <begin position="175"/>
        <end position="194"/>
    </location>
</feature>
<evidence type="ECO:0000256" key="3">
    <source>
        <dbReference type="ARBA" id="ARBA00021495"/>
    </source>
</evidence>
<evidence type="ECO:0000256" key="1">
    <source>
        <dbReference type="ARBA" id="ARBA00000085"/>
    </source>
</evidence>
<dbReference type="Gene3D" id="1.10.287.560">
    <property type="entry name" value="Histidine kinase CheA-like, homodimeric domain"/>
    <property type="match status" value="1"/>
</dbReference>
<dbReference type="GO" id="GO:0000155">
    <property type="term" value="F:phosphorelay sensor kinase activity"/>
    <property type="evidence" value="ECO:0007669"/>
    <property type="project" value="InterPro"/>
</dbReference>
<dbReference type="InterPro" id="IPR001789">
    <property type="entry name" value="Sig_transdc_resp-reg_receiver"/>
</dbReference>
<dbReference type="InterPro" id="IPR004105">
    <property type="entry name" value="CheA-like_dim"/>
</dbReference>
<dbReference type="CDD" id="cd00088">
    <property type="entry name" value="HPT"/>
    <property type="match status" value="1"/>
</dbReference>
<keyword evidence="6 16" id="KW-0418">Kinase</keyword>
<keyword evidence="4 10" id="KW-0597">Phosphoprotein</keyword>
<dbReference type="SMART" id="SM00073">
    <property type="entry name" value="HPT"/>
    <property type="match status" value="1"/>
</dbReference>
<dbReference type="RefSeq" id="WP_088562584.1">
    <property type="nucleotide sequence ID" value="NZ_FYEH01000014.1"/>
</dbReference>
<keyword evidence="17" id="KW-1185">Reference proteome</keyword>
<dbReference type="CDD" id="cd00731">
    <property type="entry name" value="CheA_reg"/>
    <property type="match status" value="1"/>
</dbReference>
<dbReference type="AlphaFoldDB" id="A0A212RTT3"/>
<dbReference type="SMART" id="SM00387">
    <property type="entry name" value="HATPase_c"/>
    <property type="match status" value="1"/>
</dbReference>
<dbReference type="Pfam" id="PF02518">
    <property type="entry name" value="HATPase_c"/>
    <property type="match status" value="1"/>
</dbReference>
<evidence type="ECO:0000256" key="10">
    <source>
        <dbReference type="PROSITE-ProRule" id="PRU00169"/>
    </source>
</evidence>
<keyword evidence="7" id="KW-0902">Two-component regulatory system</keyword>
<dbReference type="Pfam" id="PF01584">
    <property type="entry name" value="CheW"/>
    <property type="match status" value="1"/>
</dbReference>
<dbReference type="PROSITE" id="PS50851">
    <property type="entry name" value="CHEW"/>
    <property type="match status" value="1"/>
</dbReference>
<feature type="region of interest" description="Disordered" evidence="11">
    <location>
        <begin position="128"/>
        <end position="162"/>
    </location>
</feature>
<dbReference type="PROSITE" id="PS50110">
    <property type="entry name" value="RESPONSE_REGULATORY"/>
    <property type="match status" value="1"/>
</dbReference>
<dbReference type="InterPro" id="IPR002545">
    <property type="entry name" value="CheW-lke_dom"/>
</dbReference>
<dbReference type="Gene3D" id="3.40.50.2300">
    <property type="match status" value="1"/>
</dbReference>
<evidence type="ECO:0000259" key="15">
    <source>
        <dbReference type="PROSITE" id="PS50894"/>
    </source>
</evidence>
<dbReference type="FunFam" id="3.30.565.10:FF:000016">
    <property type="entry name" value="Chemotaxis protein CheA, putative"/>
    <property type="match status" value="1"/>
</dbReference>
<evidence type="ECO:0000259" key="13">
    <source>
        <dbReference type="PROSITE" id="PS50110"/>
    </source>
</evidence>
<sequence length="875" mass="94474">MDDLITEFLTECTDGLQALDRDLLSLEQHPDDRDLLGRIFRIAHTIKGTCGFLGLARLEKVAHAAENLLDKFRSGEMRVTPEAVTVILVAIDRIKLIIEGIAETEAEPAGDDSDFFAEIERVMAARPAGEQPLATPEPAREAEKAGQPRGRKAATREPGPAVVAPMSVAETPPVAVAPSAEPAAKPADAPAASGRSIEALEARSLRVPVDLLERLMTVVGELVLTRNELRQITREHDDGVLKTTLQRLSRITSDLQEGVMKTRMQPISSLWGKLPRLIRDLSVELGKPMELVMQGGDTELDRQVLELVRDPLTHMVRNAADHGIDTPAERRAAGKPEAGVVRLDARHDGGCIVIEIRDDGRGLNFAKIREKVVARGLCSEAEAASMPEQRLSRFIFEAGFSTAAAVTSVSGRGVGMDVVRTNIERIGGTIDLTSRLGEGTCFTVRIPLTLAIIAALVVEVDNDRYAIPQLDIVELIRTGEHSEHRIEHAANAKMLRLRERMLPLLSLAEILGVKQPEGPLETALVVVLRSGGRMFGLIVDQVFDTEEIVVKPLSPILRDMRSYAGSTILGDGEVVMILDPGSMARSLETADQQATDKAGESGPDEFVSLLLFEHGDSGPMAVPVALVTRLEQIPSSSVERASGKAAVQYRGGLMPLATIDGNPLSDVEHLSVIVFSDQGYTLGLVVDRILDTVDASVAVELASDQRISLGSAVIEGKATELVDVGSLISTIFGGWFETSRTPFESTEPIIRQALLVDDSAFVRGLLTPILQSLDFKVTAVPNPVEALRLRDGGSMFDIIVSDIEMPEMNGFDFAVACRAGGAWVKVPMVALTSHDTAADVERGRHCGFDGHVGKFRRDSLVEAIAQAQKDRARAA</sequence>
<feature type="compositionally biased region" description="Low complexity" evidence="11">
    <location>
        <begin position="175"/>
        <end position="193"/>
    </location>
</feature>
<dbReference type="SMART" id="SM01231">
    <property type="entry name" value="H-kinase_dim"/>
    <property type="match status" value="1"/>
</dbReference>
<protein>
    <recommendedName>
        <fullName evidence="3">Chemotaxis protein CheA</fullName>
        <ecNumber evidence="2">2.7.13.3</ecNumber>
    </recommendedName>
</protein>
<dbReference type="InterPro" id="IPR004358">
    <property type="entry name" value="Sig_transdc_His_kin-like_C"/>
</dbReference>
<dbReference type="PANTHER" id="PTHR43395">
    <property type="entry name" value="SENSOR HISTIDINE KINASE CHEA"/>
    <property type="match status" value="1"/>
</dbReference>
<evidence type="ECO:0000313" key="16">
    <source>
        <dbReference type="EMBL" id="SNB76102.1"/>
    </source>
</evidence>
<evidence type="ECO:0000259" key="14">
    <source>
        <dbReference type="PROSITE" id="PS50851"/>
    </source>
</evidence>
<dbReference type="PROSITE" id="PS50894">
    <property type="entry name" value="HPT"/>
    <property type="match status" value="1"/>
</dbReference>
<dbReference type="InterPro" id="IPR036061">
    <property type="entry name" value="CheW-like_dom_sf"/>
</dbReference>
<dbReference type="InterPro" id="IPR051315">
    <property type="entry name" value="Bact_Chemotaxis_CheA"/>
</dbReference>
<organism evidence="16 17">
    <name type="scientific">Arboricoccus pini</name>
    <dbReference type="NCBI Taxonomy" id="1963835"/>
    <lineage>
        <taxon>Bacteria</taxon>
        <taxon>Pseudomonadati</taxon>
        <taxon>Pseudomonadota</taxon>
        <taxon>Alphaproteobacteria</taxon>
        <taxon>Geminicoccales</taxon>
        <taxon>Geminicoccaceae</taxon>
        <taxon>Arboricoccus</taxon>
    </lineage>
</organism>
<dbReference type="GO" id="GO:0006935">
    <property type="term" value="P:chemotaxis"/>
    <property type="evidence" value="ECO:0007669"/>
    <property type="project" value="InterPro"/>
</dbReference>
<dbReference type="SUPFAM" id="SSF55874">
    <property type="entry name" value="ATPase domain of HSP90 chaperone/DNA topoisomerase II/histidine kinase"/>
    <property type="match status" value="1"/>
</dbReference>
<comment type="catalytic activity">
    <reaction evidence="1">
        <text>ATP + protein L-histidine = ADP + protein N-phospho-L-histidine.</text>
        <dbReference type="EC" id="2.7.13.3"/>
    </reaction>
</comment>
<evidence type="ECO:0000259" key="12">
    <source>
        <dbReference type="PROSITE" id="PS50109"/>
    </source>
</evidence>
<dbReference type="SUPFAM" id="SSF47384">
    <property type="entry name" value="Homodimeric domain of signal transducing histidine kinase"/>
    <property type="match status" value="1"/>
</dbReference>
<dbReference type="Pfam" id="PF01627">
    <property type="entry name" value="Hpt"/>
    <property type="match status" value="1"/>
</dbReference>
<dbReference type="SMART" id="SM00260">
    <property type="entry name" value="CheW"/>
    <property type="match status" value="1"/>
</dbReference>
<evidence type="ECO:0000256" key="5">
    <source>
        <dbReference type="ARBA" id="ARBA00022679"/>
    </source>
</evidence>
<dbReference type="GO" id="GO:0005737">
    <property type="term" value="C:cytoplasm"/>
    <property type="evidence" value="ECO:0007669"/>
    <property type="project" value="InterPro"/>
</dbReference>
<dbReference type="SMART" id="SM00448">
    <property type="entry name" value="REC"/>
    <property type="match status" value="1"/>
</dbReference>
<evidence type="ECO:0000256" key="11">
    <source>
        <dbReference type="SAM" id="MobiDB-lite"/>
    </source>
</evidence>
<feature type="modified residue" description="4-aspartylphosphate" evidence="10">
    <location>
        <position position="802"/>
    </location>
</feature>
<evidence type="ECO:0000256" key="4">
    <source>
        <dbReference type="ARBA" id="ARBA00022553"/>
    </source>
</evidence>
<dbReference type="EMBL" id="FYEH01000014">
    <property type="protein sequence ID" value="SNB76102.1"/>
    <property type="molecule type" value="Genomic_DNA"/>
</dbReference>
<evidence type="ECO:0000256" key="7">
    <source>
        <dbReference type="ARBA" id="ARBA00023012"/>
    </source>
</evidence>
<dbReference type="Pfam" id="PF02895">
    <property type="entry name" value="H-kinase_dim"/>
    <property type="match status" value="1"/>
</dbReference>
<dbReference type="Gene3D" id="3.30.565.10">
    <property type="entry name" value="Histidine kinase-like ATPase, C-terminal domain"/>
    <property type="match status" value="1"/>
</dbReference>
<dbReference type="CDD" id="cd17546">
    <property type="entry name" value="REC_hyHK_CKI1_RcsC-like"/>
    <property type="match status" value="1"/>
</dbReference>
<keyword evidence="5" id="KW-0808">Transferase</keyword>
<dbReference type="InterPro" id="IPR011006">
    <property type="entry name" value="CheY-like_superfamily"/>
</dbReference>
<reference evidence="16 17" key="1">
    <citation type="submission" date="2017-06" db="EMBL/GenBank/DDBJ databases">
        <authorList>
            <person name="Kim H.J."/>
            <person name="Triplett B.A."/>
        </authorList>
    </citation>
    <scope>NUCLEOTIDE SEQUENCE [LARGE SCALE GENOMIC DNA]</scope>
    <source>
        <strain evidence="16 17">B29T1</strain>
    </source>
</reference>
<dbReference type="OrthoDB" id="9803176at2"/>
<dbReference type="PANTHER" id="PTHR43395:SF1">
    <property type="entry name" value="CHEMOTAXIS PROTEIN CHEA"/>
    <property type="match status" value="1"/>
</dbReference>
<feature type="domain" description="Response regulatory" evidence="13">
    <location>
        <begin position="752"/>
        <end position="869"/>
    </location>
</feature>
<dbReference type="InterPro" id="IPR005467">
    <property type="entry name" value="His_kinase_dom"/>
</dbReference>
<dbReference type="SUPFAM" id="SSF50341">
    <property type="entry name" value="CheW-like"/>
    <property type="match status" value="2"/>
</dbReference>
<comment type="function">
    <text evidence="8">Involved in the transmission of sensory signals from the chemoreceptors to the flagellar motors. CheA is autophosphorylated; it can transfer its phosphate group to either CheB or CheY.</text>
</comment>
<feature type="modified residue" description="Phosphohistidine" evidence="9">
    <location>
        <position position="44"/>
    </location>
</feature>
<dbReference type="InterPro" id="IPR003594">
    <property type="entry name" value="HATPase_dom"/>
</dbReference>
<evidence type="ECO:0000256" key="2">
    <source>
        <dbReference type="ARBA" id="ARBA00012438"/>
    </source>
</evidence>
<dbReference type="EC" id="2.7.13.3" evidence="2"/>
<evidence type="ECO:0000256" key="8">
    <source>
        <dbReference type="ARBA" id="ARBA00035100"/>
    </source>
</evidence>
<dbReference type="Pfam" id="PF00072">
    <property type="entry name" value="Response_reg"/>
    <property type="match status" value="1"/>
</dbReference>
<dbReference type="Proteomes" id="UP000197065">
    <property type="component" value="Unassembled WGS sequence"/>
</dbReference>
<dbReference type="InterPro" id="IPR008207">
    <property type="entry name" value="Sig_transdc_His_kin_Hpt_dom"/>
</dbReference>
<evidence type="ECO:0000256" key="6">
    <source>
        <dbReference type="ARBA" id="ARBA00022777"/>
    </source>
</evidence>
<name>A0A212RTT3_9PROT</name>
<dbReference type="InterPro" id="IPR037006">
    <property type="entry name" value="CheA-like_homodim_sf"/>
</dbReference>
<proteinExistence type="predicted"/>
<feature type="domain" description="HPt" evidence="15">
    <location>
        <begin position="1"/>
        <end position="101"/>
    </location>
</feature>
<dbReference type="CDD" id="cd16916">
    <property type="entry name" value="HATPase_CheA-like"/>
    <property type="match status" value="1"/>
</dbReference>
<evidence type="ECO:0000313" key="17">
    <source>
        <dbReference type="Proteomes" id="UP000197065"/>
    </source>
</evidence>
<dbReference type="PRINTS" id="PR00344">
    <property type="entry name" value="BCTRLSENSOR"/>
</dbReference>
<feature type="domain" description="CheW-like" evidence="14">
    <location>
        <begin position="452"/>
        <end position="589"/>
    </location>
</feature>